<evidence type="ECO:0000256" key="3">
    <source>
        <dbReference type="ARBA" id="ARBA00022970"/>
    </source>
</evidence>
<evidence type="ECO:0000256" key="4">
    <source>
        <dbReference type="SAM" id="SignalP"/>
    </source>
</evidence>
<name>A0A7T7HMW1_9HYPH</name>
<dbReference type="InterPro" id="IPR028082">
    <property type="entry name" value="Peripla_BP_I"/>
</dbReference>
<keyword evidence="3" id="KW-0029">Amino-acid transport</keyword>
<dbReference type="RefSeq" id="WP_200337557.1">
    <property type="nucleotide sequence ID" value="NZ_CP066786.1"/>
</dbReference>
<dbReference type="InterPro" id="IPR051010">
    <property type="entry name" value="BCAA_transport"/>
</dbReference>
<dbReference type="Pfam" id="PF13458">
    <property type="entry name" value="Peripla_BP_6"/>
    <property type="match status" value="1"/>
</dbReference>
<dbReference type="Proteomes" id="UP000596083">
    <property type="component" value="Chromosome"/>
</dbReference>
<dbReference type="CDD" id="cd06340">
    <property type="entry name" value="PBP1_ABC_ligand_binding-like"/>
    <property type="match status" value="1"/>
</dbReference>
<protein>
    <submittedName>
        <fullName evidence="6">ABC transporter substrate-binding protein</fullName>
    </submittedName>
</protein>
<evidence type="ECO:0000259" key="5">
    <source>
        <dbReference type="Pfam" id="PF13458"/>
    </source>
</evidence>
<evidence type="ECO:0000313" key="6">
    <source>
        <dbReference type="EMBL" id="QQM32092.1"/>
    </source>
</evidence>
<feature type="domain" description="Leucine-binding protein" evidence="5">
    <location>
        <begin position="30"/>
        <end position="390"/>
    </location>
</feature>
<evidence type="ECO:0000313" key="7">
    <source>
        <dbReference type="Proteomes" id="UP000596083"/>
    </source>
</evidence>
<organism evidence="6 7">
    <name type="scientific">Martelella lutilitoris</name>
    <dbReference type="NCBI Taxonomy" id="2583532"/>
    <lineage>
        <taxon>Bacteria</taxon>
        <taxon>Pseudomonadati</taxon>
        <taxon>Pseudomonadota</taxon>
        <taxon>Alphaproteobacteria</taxon>
        <taxon>Hyphomicrobiales</taxon>
        <taxon>Aurantimonadaceae</taxon>
        <taxon>Martelella</taxon>
    </lineage>
</organism>
<feature type="chain" id="PRO_5032806881" evidence="4">
    <location>
        <begin position="28"/>
        <end position="417"/>
    </location>
</feature>
<keyword evidence="3" id="KW-0813">Transport</keyword>
<dbReference type="AlphaFoldDB" id="A0A7T7HMW1"/>
<dbReference type="InterPro" id="IPR028081">
    <property type="entry name" value="Leu-bd"/>
</dbReference>
<accession>A0A7T7HMW1</accession>
<dbReference type="PANTHER" id="PTHR30483">
    <property type="entry name" value="LEUCINE-SPECIFIC-BINDING PROTEIN"/>
    <property type="match status" value="1"/>
</dbReference>
<feature type="signal peptide" evidence="4">
    <location>
        <begin position="1"/>
        <end position="27"/>
    </location>
</feature>
<gene>
    <name evidence="6" type="ORF">JET14_08070</name>
</gene>
<proteinExistence type="inferred from homology"/>
<evidence type="ECO:0000256" key="1">
    <source>
        <dbReference type="ARBA" id="ARBA00010062"/>
    </source>
</evidence>
<dbReference type="SUPFAM" id="SSF53822">
    <property type="entry name" value="Periplasmic binding protein-like I"/>
    <property type="match status" value="1"/>
</dbReference>
<reference evidence="6 7" key="1">
    <citation type="submission" date="2020-12" db="EMBL/GenBank/DDBJ databases">
        <authorList>
            <person name="Zheng R.K."/>
            <person name="Sun C.M."/>
        </authorList>
    </citation>
    <scope>NUCLEOTIDE SEQUENCE [LARGE SCALE GENOMIC DNA]</scope>
    <source>
        <strain evidence="6 7">ZRK001</strain>
    </source>
</reference>
<dbReference type="EMBL" id="CP066786">
    <property type="protein sequence ID" value="QQM32092.1"/>
    <property type="molecule type" value="Genomic_DNA"/>
</dbReference>
<keyword evidence="2 4" id="KW-0732">Signal</keyword>
<sequence length="417" mass="44418">MNGFRKLLASAALSALGVMAAALPATAADPVKVGYIIPLSGGAAASIGQEMSRATHMAVEQINAAGGIASLDGAPIELLEVDSRGDPKVALTEAERLITVEDVSVMIGAFQSSVTFPATAVAEKYGVPWIVDLAAKADITERGYKYVFRPTQVPSSGNADSVVDFVAWANEKTGDPAKTAAIIYENTDWGQDLAQRLRQRFDEAGIEVVLDESYPANAPDLRPLVLKVKGRKPDVISVTAYAADAIQLHKLIAQMQIDAKAVIGSGAGQVDPSFIPSVGEAGTEGIVSTNGWAGYESTINTPFARDFWDSYVATYGTEPSEFSVVAYSVVWILKDALERAGSAEPDAIRDALAETRFEGNDVAKLLGYDVVFDEKGQNTRKRFVVQQISDGVYRTVWPEAVAAPGYEMKWPAGKAAH</sequence>
<dbReference type="GO" id="GO:0006865">
    <property type="term" value="P:amino acid transport"/>
    <property type="evidence" value="ECO:0007669"/>
    <property type="project" value="UniProtKB-KW"/>
</dbReference>
<evidence type="ECO:0000256" key="2">
    <source>
        <dbReference type="ARBA" id="ARBA00022729"/>
    </source>
</evidence>
<comment type="similarity">
    <text evidence="1">Belongs to the leucine-binding protein family.</text>
</comment>
<dbReference type="Gene3D" id="3.40.50.2300">
    <property type="match status" value="2"/>
</dbReference>
<dbReference type="PANTHER" id="PTHR30483:SF37">
    <property type="entry name" value="ABC TRANSPORTER SUBSTRATE-BINDING PROTEIN"/>
    <property type="match status" value="1"/>
</dbReference>
<dbReference type="KEGG" id="mlut:JET14_08070"/>